<keyword evidence="3" id="KW-1185">Reference proteome</keyword>
<evidence type="ECO:0000313" key="2">
    <source>
        <dbReference type="EMBL" id="EEZ98027.1"/>
    </source>
</evidence>
<feature type="compositionally biased region" description="Basic and acidic residues" evidence="1">
    <location>
        <begin position="97"/>
        <end position="109"/>
    </location>
</feature>
<dbReference type="EMBL" id="KQ971312">
    <property type="protein sequence ID" value="EEZ98027.1"/>
    <property type="molecule type" value="Genomic_DNA"/>
</dbReference>
<gene>
    <name evidence="2" type="primary">GLEAN_00428</name>
    <name evidence="2" type="ORF">TcasGA2_TC000428</name>
</gene>
<feature type="compositionally biased region" description="Acidic residues" evidence="1">
    <location>
        <begin position="87"/>
        <end position="96"/>
    </location>
</feature>
<reference evidence="2 3" key="2">
    <citation type="journal article" date="2010" name="Nucleic Acids Res.">
        <title>BeetleBase in 2010: revisions to provide comprehensive genomic information for Tribolium castaneum.</title>
        <authorList>
            <person name="Kim H.S."/>
            <person name="Murphy T."/>
            <person name="Xia J."/>
            <person name="Caragea D."/>
            <person name="Park Y."/>
            <person name="Beeman R.W."/>
            <person name="Lorenzen M.D."/>
            <person name="Butcher S."/>
            <person name="Manak J.R."/>
            <person name="Brown S.J."/>
        </authorList>
    </citation>
    <scope>GENOME REANNOTATION</scope>
    <source>
        <strain evidence="2 3">Georgia GA2</strain>
    </source>
</reference>
<reference evidence="2 3" key="1">
    <citation type="journal article" date="2008" name="Nature">
        <title>The genome of the model beetle and pest Tribolium castaneum.</title>
        <authorList>
            <consortium name="Tribolium Genome Sequencing Consortium"/>
            <person name="Richards S."/>
            <person name="Gibbs R.A."/>
            <person name="Weinstock G.M."/>
            <person name="Brown S.J."/>
            <person name="Denell R."/>
            <person name="Beeman R.W."/>
            <person name="Gibbs R."/>
            <person name="Beeman R.W."/>
            <person name="Brown S.J."/>
            <person name="Bucher G."/>
            <person name="Friedrich M."/>
            <person name="Grimmelikhuijzen C.J."/>
            <person name="Klingler M."/>
            <person name="Lorenzen M."/>
            <person name="Richards S."/>
            <person name="Roth S."/>
            <person name="Schroder R."/>
            <person name="Tautz D."/>
            <person name="Zdobnov E.M."/>
            <person name="Muzny D."/>
            <person name="Gibbs R.A."/>
            <person name="Weinstock G.M."/>
            <person name="Attaway T."/>
            <person name="Bell S."/>
            <person name="Buhay C.J."/>
            <person name="Chandrabose M.N."/>
            <person name="Chavez D."/>
            <person name="Clerk-Blankenburg K.P."/>
            <person name="Cree A."/>
            <person name="Dao M."/>
            <person name="Davis C."/>
            <person name="Chacko J."/>
            <person name="Dinh H."/>
            <person name="Dugan-Rocha S."/>
            <person name="Fowler G."/>
            <person name="Garner T.T."/>
            <person name="Garnes J."/>
            <person name="Gnirke A."/>
            <person name="Hawes A."/>
            <person name="Hernandez J."/>
            <person name="Hines S."/>
            <person name="Holder M."/>
            <person name="Hume J."/>
            <person name="Jhangiani S.N."/>
            <person name="Joshi V."/>
            <person name="Khan Z.M."/>
            <person name="Jackson L."/>
            <person name="Kovar C."/>
            <person name="Kowis A."/>
            <person name="Lee S."/>
            <person name="Lewis L.R."/>
            <person name="Margolis J."/>
            <person name="Morgan M."/>
            <person name="Nazareth L.V."/>
            <person name="Nguyen N."/>
            <person name="Okwuonu G."/>
            <person name="Parker D."/>
            <person name="Richards S."/>
            <person name="Ruiz S.J."/>
            <person name="Santibanez J."/>
            <person name="Savard J."/>
            <person name="Scherer S.E."/>
            <person name="Schneider B."/>
            <person name="Sodergren E."/>
            <person name="Tautz D."/>
            <person name="Vattahil S."/>
            <person name="Villasana D."/>
            <person name="White C.S."/>
            <person name="Wright R."/>
            <person name="Park Y."/>
            <person name="Beeman R.W."/>
            <person name="Lord J."/>
            <person name="Oppert B."/>
            <person name="Lorenzen M."/>
            <person name="Brown S."/>
            <person name="Wang L."/>
            <person name="Savard J."/>
            <person name="Tautz D."/>
            <person name="Richards S."/>
            <person name="Weinstock G."/>
            <person name="Gibbs R.A."/>
            <person name="Liu Y."/>
            <person name="Worley K."/>
            <person name="Weinstock G."/>
            <person name="Elsik C.G."/>
            <person name="Reese J.T."/>
            <person name="Elhaik E."/>
            <person name="Landan G."/>
            <person name="Graur D."/>
            <person name="Arensburger P."/>
            <person name="Atkinson P."/>
            <person name="Beeman R.W."/>
            <person name="Beidler J."/>
            <person name="Brown S.J."/>
            <person name="Demuth J.P."/>
            <person name="Drury D.W."/>
            <person name="Du Y.Z."/>
            <person name="Fujiwara H."/>
            <person name="Lorenzen M."/>
            <person name="Maselli V."/>
            <person name="Osanai M."/>
            <person name="Park Y."/>
            <person name="Robertson H.M."/>
            <person name="Tu Z."/>
            <person name="Wang J.J."/>
            <person name="Wang S."/>
            <person name="Richards S."/>
            <person name="Song H."/>
            <person name="Zhang L."/>
            <person name="Sodergren E."/>
            <person name="Werner D."/>
            <person name="Stanke M."/>
            <person name="Morgenstern B."/>
            <person name="Solovyev V."/>
            <person name="Kosarev P."/>
            <person name="Brown G."/>
            <person name="Chen H.C."/>
            <person name="Ermolaeva O."/>
            <person name="Hlavina W."/>
            <person name="Kapustin Y."/>
            <person name="Kiryutin B."/>
            <person name="Kitts P."/>
            <person name="Maglott D."/>
            <person name="Pruitt K."/>
            <person name="Sapojnikov V."/>
            <person name="Souvorov A."/>
            <person name="Mackey A.J."/>
            <person name="Waterhouse R.M."/>
            <person name="Wyder S."/>
            <person name="Zdobnov E.M."/>
            <person name="Zdobnov E.M."/>
            <person name="Wyder S."/>
            <person name="Kriventseva E.V."/>
            <person name="Kadowaki T."/>
            <person name="Bork P."/>
            <person name="Aranda M."/>
            <person name="Bao R."/>
            <person name="Beermann A."/>
            <person name="Berns N."/>
            <person name="Bolognesi R."/>
            <person name="Bonneton F."/>
            <person name="Bopp D."/>
            <person name="Brown S.J."/>
            <person name="Bucher G."/>
            <person name="Butts T."/>
            <person name="Chaumot A."/>
            <person name="Denell R.E."/>
            <person name="Ferrier D.E."/>
            <person name="Friedrich M."/>
            <person name="Gordon C.M."/>
            <person name="Jindra M."/>
            <person name="Klingler M."/>
            <person name="Lan Q."/>
            <person name="Lattorff H.M."/>
            <person name="Laudet V."/>
            <person name="von Levetsow C."/>
            <person name="Liu Z."/>
            <person name="Lutz R."/>
            <person name="Lynch J.A."/>
            <person name="da Fonseca R.N."/>
            <person name="Posnien N."/>
            <person name="Reuter R."/>
            <person name="Roth S."/>
            <person name="Savard J."/>
            <person name="Schinko J.B."/>
            <person name="Schmitt C."/>
            <person name="Schoppmeier M."/>
            <person name="Schroder R."/>
            <person name="Shippy T.D."/>
            <person name="Simonnet F."/>
            <person name="Marques-Souza H."/>
            <person name="Tautz D."/>
            <person name="Tomoyasu Y."/>
            <person name="Trauner J."/>
            <person name="Van der Zee M."/>
            <person name="Vervoort M."/>
            <person name="Wittkopp N."/>
            <person name="Wimmer E.A."/>
            <person name="Yang X."/>
            <person name="Jones A.K."/>
            <person name="Sattelle D.B."/>
            <person name="Ebert P.R."/>
            <person name="Nelson D."/>
            <person name="Scott J.G."/>
            <person name="Beeman R.W."/>
            <person name="Muthukrishnan S."/>
            <person name="Kramer K.J."/>
            <person name="Arakane Y."/>
            <person name="Beeman R.W."/>
            <person name="Zhu Q."/>
            <person name="Hogenkamp D."/>
            <person name="Dixit R."/>
            <person name="Oppert B."/>
            <person name="Jiang H."/>
            <person name="Zou Z."/>
            <person name="Marshall J."/>
            <person name="Elpidina E."/>
            <person name="Vinokurov K."/>
            <person name="Oppert C."/>
            <person name="Zou Z."/>
            <person name="Evans J."/>
            <person name="Lu Z."/>
            <person name="Zhao P."/>
            <person name="Sumathipala N."/>
            <person name="Altincicek B."/>
            <person name="Vilcinskas A."/>
            <person name="Williams M."/>
            <person name="Hultmark D."/>
            <person name="Hetru C."/>
            <person name="Jiang H."/>
            <person name="Grimmelikhuijzen C.J."/>
            <person name="Hauser F."/>
            <person name="Cazzamali G."/>
            <person name="Williamson M."/>
            <person name="Park Y."/>
            <person name="Li B."/>
            <person name="Tanaka Y."/>
            <person name="Predel R."/>
            <person name="Neupert S."/>
            <person name="Schachtner J."/>
            <person name="Verleyen P."/>
            <person name="Raible F."/>
            <person name="Bork P."/>
            <person name="Friedrich M."/>
            <person name="Walden K.K."/>
            <person name="Robertson H.M."/>
            <person name="Angeli S."/>
            <person name="Foret S."/>
            <person name="Bucher G."/>
            <person name="Schuetz S."/>
            <person name="Maleszka R."/>
            <person name="Wimmer E.A."/>
            <person name="Beeman R.W."/>
            <person name="Lorenzen M."/>
            <person name="Tomoyasu Y."/>
            <person name="Miller S.C."/>
            <person name="Grossmann D."/>
            <person name="Bucher G."/>
        </authorList>
    </citation>
    <scope>NUCLEOTIDE SEQUENCE [LARGE SCALE GENOMIC DNA]</scope>
    <source>
        <strain evidence="2 3">Georgia GA2</strain>
    </source>
</reference>
<dbReference type="Proteomes" id="UP000007266">
    <property type="component" value="Linkage group 2"/>
</dbReference>
<feature type="region of interest" description="Disordered" evidence="1">
    <location>
        <begin position="85"/>
        <end position="109"/>
    </location>
</feature>
<proteinExistence type="predicted"/>
<sequence>MSHCTRSHAMNRTHCLLNGAREKSADLTVAWWNETVSRSADDDTAGFAVVWGRRGEHYGARILPGVSRCLQRGVQTATESAQRLEISEELGSDDGQEAERHYDGLRTKV</sequence>
<evidence type="ECO:0000313" key="3">
    <source>
        <dbReference type="Proteomes" id="UP000007266"/>
    </source>
</evidence>
<evidence type="ECO:0000256" key="1">
    <source>
        <dbReference type="SAM" id="MobiDB-lite"/>
    </source>
</evidence>
<protein>
    <submittedName>
        <fullName evidence="2">Uncharacterized protein</fullName>
    </submittedName>
</protein>
<name>D6WAC7_TRICA</name>
<accession>D6WAC7</accession>
<dbReference type="HOGENOM" id="CLU_2187241_0_0_1"/>
<organism evidence="2 3">
    <name type="scientific">Tribolium castaneum</name>
    <name type="common">Red flour beetle</name>
    <dbReference type="NCBI Taxonomy" id="7070"/>
    <lineage>
        <taxon>Eukaryota</taxon>
        <taxon>Metazoa</taxon>
        <taxon>Ecdysozoa</taxon>
        <taxon>Arthropoda</taxon>
        <taxon>Hexapoda</taxon>
        <taxon>Insecta</taxon>
        <taxon>Pterygota</taxon>
        <taxon>Neoptera</taxon>
        <taxon>Endopterygota</taxon>
        <taxon>Coleoptera</taxon>
        <taxon>Polyphaga</taxon>
        <taxon>Cucujiformia</taxon>
        <taxon>Tenebrionidae</taxon>
        <taxon>Tenebrionidae incertae sedis</taxon>
        <taxon>Tribolium</taxon>
    </lineage>
</organism>
<dbReference type="AlphaFoldDB" id="D6WAC7"/>